<feature type="non-terminal residue" evidence="1">
    <location>
        <position position="1"/>
    </location>
</feature>
<reference evidence="1" key="1">
    <citation type="submission" date="2018-05" db="EMBL/GenBank/DDBJ databases">
        <authorList>
            <person name="Lanie J.A."/>
            <person name="Ng W.-L."/>
            <person name="Kazmierczak K.M."/>
            <person name="Andrzejewski T.M."/>
            <person name="Davidsen T.M."/>
            <person name="Wayne K.J."/>
            <person name="Tettelin H."/>
            <person name="Glass J.I."/>
            <person name="Rusch D."/>
            <person name="Podicherti R."/>
            <person name="Tsui H.-C.T."/>
            <person name="Winkler M.E."/>
        </authorList>
    </citation>
    <scope>NUCLEOTIDE SEQUENCE</scope>
</reference>
<name>A0A382GZL6_9ZZZZ</name>
<accession>A0A382GZL6</accession>
<dbReference type="AlphaFoldDB" id="A0A382GZL6"/>
<evidence type="ECO:0000313" key="1">
    <source>
        <dbReference type="EMBL" id="SVB80157.1"/>
    </source>
</evidence>
<organism evidence="1">
    <name type="scientific">marine metagenome</name>
    <dbReference type="NCBI Taxonomy" id="408172"/>
    <lineage>
        <taxon>unclassified sequences</taxon>
        <taxon>metagenomes</taxon>
        <taxon>ecological metagenomes</taxon>
    </lineage>
</organism>
<sequence length="28" mass="2951">VADREPAVQVDKWATARAVAAKLTTIAV</sequence>
<dbReference type="EMBL" id="UINC01058184">
    <property type="protein sequence ID" value="SVB80157.1"/>
    <property type="molecule type" value="Genomic_DNA"/>
</dbReference>
<proteinExistence type="predicted"/>
<gene>
    <name evidence="1" type="ORF">METZ01_LOCUS233011</name>
</gene>
<protein>
    <submittedName>
        <fullName evidence="1">Uncharacterized protein</fullName>
    </submittedName>
</protein>